<gene>
    <name evidence="3" type="ORF">E1N52_36195</name>
</gene>
<keyword evidence="1" id="KW-0732">Signal</keyword>
<dbReference type="InterPro" id="IPR007055">
    <property type="entry name" value="BON_dom"/>
</dbReference>
<evidence type="ECO:0000256" key="1">
    <source>
        <dbReference type="SAM" id="SignalP"/>
    </source>
</evidence>
<sequence>MNVSSASVKICAILVMVPMSCASIHAGAHMGENTGAGATAQRVAYSTSRLQNRPDSAVIRDVRSALWRAPRLDASGIRVRARLGVVTLTGWVPERRQIALAGNTARSVRGVRSVTNQLILRNSR</sequence>
<protein>
    <submittedName>
        <fullName evidence="3">BON domain-containing protein</fullName>
    </submittedName>
</protein>
<organism evidence="3 4">
    <name type="scientific">Paraburkholderia guartelaensis</name>
    <dbReference type="NCBI Taxonomy" id="2546446"/>
    <lineage>
        <taxon>Bacteria</taxon>
        <taxon>Pseudomonadati</taxon>
        <taxon>Pseudomonadota</taxon>
        <taxon>Betaproteobacteria</taxon>
        <taxon>Burkholderiales</taxon>
        <taxon>Burkholderiaceae</taxon>
        <taxon>Paraburkholderia</taxon>
    </lineage>
</organism>
<feature type="signal peptide" evidence="1">
    <location>
        <begin position="1"/>
        <end position="26"/>
    </location>
</feature>
<comment type="caution">
    <text evidence="3">The sequence shown here is derived from an EMBL/GenBank/DDBJ whole genome shotgun (WGS) entry which is preliminary data.</text>
</comment>
<dbReference type="PANTHER" id="PTHR34606:SF15">
    <property type="entry name" value="BON DOMAIN-CONTAINING PROTEIN"/>
    <property type="match status" value="1"/>
</dbReference>
<dbReference type="Gene3D" id="3.30.1340.30">
    <property type="match status" value="1"/>
</dbReference>
<dbReference type="PANTHER" id="PTHR34606">
    <property type="entry name" value="BON DOMAIN-CONTAINING PROTEIN"/>
    <property type="match status" value="1"/>
</dbReference>
<reference evidence="3 4" key="1">
    <citation type="submission" date="2019-03" db="EMBL/GenBank/DDBJ databases">
        <title>Paraburkholderia sp. isolated from native Mimosa gymnas in Guartela State Park, Brazil.</title>
        <authorList>
            <person name="Paulitsch F."/>
            <person name="Hungria M."/>
            <person name="Delamuta J.R.M."/>
            <person name="Ribeiro R.A."/>
            <person name="Dall'Agnol R."/>
            <person name="Silva J.S.B."/>
        </authorList>
    </citation>
    <scope>NUCLEOTIDE SEQUENCE [LARGE SCALE GENOMIC DNA]</scope>
    <source>
        <strain evidence="3 4">CNPSo 3008</strain>
    </source>
</reference>
<dbReference type="AlphaFoldDB" id="A0A4R5L3I6"/>
<evidence type="ECO:0000313" key="4">
    <source>
        <dbReference type="Proteomes" id="UP000295606"/>
    </source>
</evidence>
<dbReference type="Pfam" id="PF04972">
    <property type="entry name" value="BON"/>
    <property type="match status" value="1"/>
</dbReference>
<dbReference type="PROSITE" id="PS50914">
    <property type="entry name" value="BON"/>
    <property type="match status" value="1"/>
</dbReference>
<dbReference type="OrthoDB" id="9098538at2"/>
<accession>A0A4R5L3I6</accession>
<evidence type="ECO:0000259" key="2">
    <source>
        <dbReference type="PROSITE" id="PS50914"/>
    </source>
</evidence>
<evidence type="ECO:0000313" key="3">
    <source>
        <dbReference type="EMBL" id="TDG03207.1"/>
    </source>
</evidence>
<name>A0A4R5L3I6_9BURK</name>
<dbReference type="Proteomes" id="UP000295606">
    <property type="component" value="Unassembled WGS sequence"/>
</dbReference>
<dbReference type="EMBL" id="SMOD01000045">
    <property type="protein sequence ID" value="TDG03207.1"/>
    <property type="molecule type" value="Genomic_DNA"/>
</dbReference>
<proteinExistence type="predicted"/>
<dbReference type="InterPro" id="IPR051686">
    <property type="entry name" value="Lipoprotein_DolP"/>
</dbReference>
<feature type="domain" description="BON" evidence="2">
    <location>
        <begin position="54"/>
        <end position="122"/>
    </location>
</feature>
<feature type="chain" id="PRO_5020282634" evidence="1">
    <location>
        <begin position="27"/>
        <end position="124"/>
    </location>
</feature>